<keyword evidence="2" id="KW-0723">Serine/threonine-protein kinase</keyword>
<dbReference type="EMBL" id="CP059491">
    <property type="protein sequence ID" value="QMS99661.1"/>
    <property type="molecule type" value="Genomic_DNA"/>
</dbReference>
<dbReference type="AlphaFoldDB" id="A0A7D7QFJ3"/>
<sequence length="292" mass="30939">MNRSEILSTTVAWPTCALGAWSAAWIAGRCSPDDVISALAESADRHEVHRRNEVHERNDGRAAAQELSPPTGSANGALDLLGLLRSADALVVRLPSTGDPQGLPPHPATSAALVAGEVLLVERREADAGGTLALIPELVTQAADPPHVTCRWSVFRYDTTLDLGHLVSAGPTAGDLEYQLQQAVRDAARIIGGLGGRRSTDATDLRVQLAGLTARHRVSLPSHARDARSTRLIDTAAQVEAIVDLAGARRVEIGDSAGQWDSGDSTLRGLQILTRSARAAAVNHTILELLRR</sequence>
<gene>
    <name evidence="2" type="ORF">H1R19_11610</name>
</gene>
<keyword evidence="3" id="KW-1185">Reference proteome</keyword>
<dbReference type="RefSeq" id="WP_219849077.1">
    <property type="nucleotide sequence ID" value="NZ_CP059491.1"/>
</dbReference>
<dbReference type="GO" id="GO:0004674">
    <property type="term" value="F:protein serine/threonine kinase activity"/>
    <property type="evidence" value="ECO:0007669"/>
    <property type="project" value="UniProtKB-KW"/>
</dbReference>
<accession>A0A7D7QFJ3</accession>
<name>A0A7D7QFJ3_9ACTN</name>
<feature type="region of interest" description="Disordered" evidence="1">
    <location>
        <begin position="47"/>
        <end position="72"/>
    </location>
</feature>
<reference evidence="3" key="1">
    <citation type="submission" date="2020-07" db="EMBL/GenBank/DDBJ databases">
        <title>novel species isolated from the respiratory tract of Marmot.</title>
        <authorList>
            <person name="Zhang G."/>
        </authorList>
    </citation>
    <scope>NUCLEOTIDE SEQUENCE [LARGE SCALE GENOMIC DNA]</scope>
    <source>
        <strain evidence="3">686</strain>
    </source>
</reference>
<keyword evidence="2" id="KW-0418">Kinase</keyword>
<evidence type="ECO:0000256" key="1">
    <source>
        <dbReference type="SAM" id="MobiDB-lite"/>
    </source>
</evidence>
<proteinExistence type="predicted"/>
<dbReference type="KEGG" id="gji:H1R19_11610"/>
<evidence type="ECO:0000313" key="3">
    <source>
        <dbReference type="Proteomes" id="UP000515663"/>
    </source>
</evidence>
<feature type="compositionally biased region" description="Basic and acidic residues" evidence="1">
    <location>
        <begin position="47"/>
        <end position="60"/>
    </location>
</feature>
<organism evidence="2 3">
    <name type="scientific">Gordonia jinghuaiqii</name>
    <dbReference type="NCBI Taxonomy" id="2758710"/>
    <lineage>
        <taxon>Bacteria</taxon>
        <taxon>Bacillati</taxon>
        <taxon>Actinomycetota</taxon>
        <taxon>Actinomycetes</taxon>
        <taxon>Mycobacteriales</taxon>
        <taxon>Gordoniaceae</taxon>
        <taxon>Gordonia</taxon>
    </lineage>
</organism>
<protein>
    <submittedName>
        <fullName evidence="2">Serine/threonine protein kinase</fullName>
    </submittedName>
</protein>
<dbReference type="Proteomes" id="UP000515663">
    <property type="component" value="Chromosome"/>
</dbReference>
<evidence type="ECO:0000313" key="2">
    <source>
        <dbReference type="EMBL" id="QMS99661.1"/>
    </source>
</evidence>
<keyword evidence="2" id="KW-0808">Transferase</keyword>